<evidence type="ECO:0000256" key="1">
    <source>
        <dbReference type="SAM" id="Phobius"/>
    </source>
</evidence>
<dbReference type="InParanoid" id="E8N209"/>
<feature type="transmembrane region" description="Helical" evidence="1">
    <location>
        <begin position="324"/>
        <end position="342"/>
    </location>
</feature>
<proteinExistence type="predicted"/>
<dbReference type="KEGG" id="atm:ANT_29300"/>
<sequence length="568" mass="62176">MVSQHSLPHPVKFWQSPRIVLGVGGGVLFFFYLLWASLAPREIFWSLDEGGKYIYLRSILESGRLNTPLLYPSQSLDPSFEFVPLYYFLPCDGSICSWWPLALPLVSLPFYKAFGWLGLFVLPAFFGALSAALTGGITARLSGSLKWGMFALVLTGLATPVAFYATRFWEHTLSTAGVLGALWGMLNADEHRRARSAVLAGVSGSLAVFFRPDAAFLLIGFGLVLLVRRPRLAIYTALSAALASLPWMALNLWTAGHPFGPTFGKLVEADAFSGWQKAGLKLLAYALFNPPRADAFIFPRWALWTASLSLLAGVVLAFFPRLRWLSLTAFGGVIGVCGWVALQPTGYQAVHGAVLAAPQVFFGLYYLLRKPAWKHSAFPVMLAASLLVYGAVYFWRAWVGAGGLQWGPRYLLSFYPLLVVAALLELHHLQHAGRKPLFAGMLAVFLAASLVGLGMSFRGLLTARTLTGYYARTLPVLNAIPNQPLVLASKAFAMDVPALYFRGNVLSTGGDEGIQQRLMNHLRQMGIKEIYSVSVYLDDNAPLEVIAERLKEHPAGVGINRMDLTGEP</sequence>
<evidence type="ECO:0000313" key="3">
    <source>
        <dbReference type="Proteomes" id="UP000008922"/>
    </source>
</evidence>
<dbReference type="OrthoDB" id="524008at2"/>
<feature type="transmembrane region" description="Helical" evidence="1">
    <location>
        <begin position="20"/>
        <end position="38"/>
    </location>
</feature>
<keyword evidence="1" id="KW-1133">Transmembrane helix</keyword>
<dbReference type="RefSeq" id="WP_013561300.1">
    <property type="nucleotide sequence ID" value="NC_014960.1"/>
</dbReference>
<name>E8N209_ANATU</name>
<keyword evidence="3" id="KW-1185">Reference proteome</keyword>
<dbReference type="AlphaFoldDB" id="E8N209"/>
<protein>
    <submittedName>
        <fullName evidence="2">Hypothetical membrane protein</fullName>
    </submittedName>
</protein>
<feature type="transmembrane region" description="Helical" evidence="1">
    <location>
        <begin position="348"/>
        <end position="368"/>
    </location>
</feature>
<evidence type="ECO:0000313" key="2">
    <source>
        <dbReference type="EMBL" id="BAJ64956.1"/>
    </source>
</evidence>
<dbReference type="EMBL" id="AP012029">
    <property type="protein sequence ID" value="BAJ64956.1"/>
    <property type="molecule type" value="Genomic_DNA"/>
</dbReference>
<dbReference type="eggNOG" id="COG1216">
    <property type="taxonomic scope" value="Bacteria"/>
</dbReference>
<feature type="transmembrane region" description="Helical" evidence="1">
    <location>
        <begin position="410"/>
        <end position="426"/>
    </location>
</feature>
<feature type="transmembrane region" description="Helical" evidence="1">
    <location>
        <begin position="208"/>
        <end position="227"/>
    </location>
</feature>
<gene>
    <name evidence="2" type="ordered locus">ANT_29300</name>
</gene>
<keyword evidence="1" id="KW-0472">Membrane</keyword>
<feature type="transmembrane region" description="Helical" evidence="1">
    <location>
        <begin position="380"/>
        <end position="398"/>
    </location>
</feature>
<accession>E8N209</accession>
<feature type="transmembrane region" description="Helical" evidence="1">
    <location>
        <begin position="301"/>
        <end position="319"/>
    </location>
</feature>
<feature type="transmembrane region" description="Helical" evidence="1">
    <location>
        <begin position="113"/>
        <end position="135"/>
    </location>
</feature>
<dbReference type="Proteomes" id="UP000008922">
    <property type="component" value="Chromosome"/>
</dbReference>
<dbReference type="HOGENOM" id="CLU_016044_0_0_0"/>
<organism evidence="2 3">
    <name type="scientific">Anaerolinea thermophila (strain DSM 14523 / JCM 11388 / NBRC 100420 / UNI-1)</name>
    <dbReference type="NCBI Taxonomy" id="926569"/>
    <lineage>
        <taxon>Bacteria</taxon>
        <taxon>Bacillati</taxon>
        <taxon>Chloroflexota</taxon>
        <taxon>Anaerolineae</taxon>
        <taxon>Anaerolineales</taxon>
        <taxon>Anaerolineaceae</taxon>
        <taxon>Anaerolinea</taxon>
    </lineage>
</organism>
<feature type="transmembrane region" description="Helical" evidence="1">
    <location>
        <begin position="234"/>
        <end position="253"/>
    </location>
</feature>
<feature type="transmembrane region" description="Helical" evidence="1">
    <location>
        <begin position="438"/>
        <end position="457"/>
    </location>
</feature>
<reference evidence="2 3" key="1">
    <citation type="submission" date="2010-12" db="EMBL/GenBank/DDBJ databases">
        <title>Whole genome sequence of Anaerolinea thermophila UNI-1.</title>
        <authorList>
            <person name="Narita-Yamada S."/>
            <person name="Kishi E."/>
            <person name="Watanabe Y."/>
            <person name="Takasaki K."/>
            <person name="Ankai A."/>
            <person name="Oguchi A."/>
            <person name="Fukui S."/>
            <person name="Takahashi M."/>
            <person name="Yashiro I."/>
            <person name="Hosoyama A."/>
            <person name="Sekiguchi Y."/>
            <person name="Hanada S."/>
            <person name="Fujita N."/>
        </authorList>
    </citation>
    <scope>NUCLEOTIDE SEQUENCE [LARGE SCALE GENOMIC DNA]</scope>
    <source>
        <strain evidence="3">DSM 14523 / JCM 11388 / NBRC 100420 / UNI-1</strain>
    </source>
</reference>
<feature type="transmembrane region" description="Helical" evidence="1">
    <location>
        <begin position="147"/>
        <end position="165"/>
    </location>
</feature>
<keyword evidence="1" id="KW-0812">Transmembrane</keyword>
<dbReference type="STRING" id="926569.ANT_29300"/>